<protein>
    <recommendedName>
        <fullName evidence="3">Prenyltransferase/squalene oxidase-like repeat protein</fullName>
    </recommendedName>
</protein>
<dbReference type="SUPFAM" id="SSF48239">
    <property type="entry name" value="Terpenoid cyclases/Protein prenyltransferases"/>
    <property type="match status" value="1"/>
</dbReference>
<dbReference type="InterPro" id="IPR008930">
    <property type="entry name" value="Terpenoid_cyclase/PrenylTrfase"/>
</dbReference>
<evidence type="ECO:0000313" key="1">
    <source>
        <dbReference type="EMBL" id="PSK88081.1"/>
    </source>
</evidence>
<dbReference type="RefSeq" id="WP_106586483.1">
    <property type="nucleotide sequence ID" value="NZ_PYGA01000030.1"/>
</dbReference>
<accession>A0A2P8CSY5</accession>
<sequence>MTIDIAAAASFMATHARVLDRRRFHLLLDETGPGAVLAAVDAYRNPDGGYGWGLEPDLRAHESQPGGALHAFEVFHEIAPTTTGRAVELCDWLGSVSLPDGGLPFALPVADPAGTAPFWAQADPAVAKLQSTAFVAGVANSIAAHDPAVAEHPWLRAATRYCLDAIAAIDTAPHAIELSFAVRFLDTVHASHPEAAALLDRLGAFIPDDGLVRVEGGAEDETMRPLDFAPLPDTPARALFSAATIDAELRLLAERQQDDGGWTVDFASYSPAAALEWRGYATVSAVSVLRHNSAL</sequence>
<gene>
    <name evidence="1" type="ORF">CLV63_13043</name>
</gene>
<dbReference type="EMBL" id="PYGA01000030">
    <property type="protein sequence ID" value="PSK88081.1"/>
    <property type="molecule type" value="Genomic_DNA"/>
</dbReference>
<comment type="caution">
    <text evidence="1">The sequence shown here is derived from an EMBL/GenBank/DDBJ whole genome shotgun (WGS) entry which is preliminary data.</text>
</comment>
<dbReference type="AlphaFoldDB" id="A0A2P8CSY5"/>
<proteinExistence type="predicted"/>
<dbReference type="OrthoDB" id="3286086at2"/>
<reference evidence="1 2" key="1">
    <citation type="submission" date="2018-03" db="EMBL/GenBank/DDBJ databases">
        <title>Genomic Encyclopedia of Archaeal and Bacterial Type Strains, Phase II (KMG-II): from individual species to whole genera.</title>
        <authorList>
            <person name="Goeker M."/>
        </authorList>
    </citation>
    <scope>NUCLEOTIDE SEQUENCE [LARGE SCALE GENOMIC DNA]</scope>
    <source>
        <strain evidence="1 2">DSM 45312</strain>
    </source>
</reference>
<keyword evidence="2" id="KW-1185">Reference proteome</keyword>
<dbReference type="Proteomes" id="UP000240542">
    <property type="component" value="Unassembled WGS sequence"/>
</dbReference>
<evidence type="ECO:0008006" key="3">
    <source>
        <dbReference type="Google" id="ProtNLM"/>
    </source>
</evidence>
<organism evidence="1 2">
    <name type="scientific">Murinocardiopsis flavida</name>
    <dbReference type="NCBI Taxonomy" id="645275"/>
    <lineage>
        <taxon>Bacteria</taxon>
        <taxon>Bacillati</taxon>
        <taxon>Actinomycetota</taxon>
        <taxon>Actinomycetes</taxon>
        <taxon>Streptosporangiales</taxon>
        <taxon>Nocardiopsidaceae</taxon>
        <taxon>Murinocardiopsis</taxon>
    </lineage>
</organism>
<evidence type="ECO:0000313" key="2">
    <source>
        <dbReference type="Proteomes" id="UP000240542"/>
    </source>
</evidence>
<name>A0A2P8CSY5_9ACTN</name>